<comment type="caution">
    <text evidence="2">The sequence shown here is derived from an EMBL/GenBank/DDBJ whole genome shotgun (WGS) entry which is preliminary data.</text>
</comment>
<gene>
    <name evidence="2" type="ORF">H0235_014976</name>
</gene>
<evidence type="ECO:0000313" key="3">
    <source>
        <dbReference type="Proteomes" id="UP000600918"/>
    </source>
</evidence>
<proteinExistence type="predicted"/>
<evidence type="ECO:0000313" key="2">
    <source>
        <dbReference type="EMBL" id="KAF7404282.1"/>
    </source>
</evidence>
<dbReference type="EMBL" id="JACSDY010000016">
    <property type="protein sequence ID" value="KAF7404282.1"/>
    <property type="molecule type" value="Genomic_DNA"/>
</dbReference>
<name>A0A834NCL3_VESPE</name>
<protein>
    <submittedName>
        <fullName evidence="2">Uncharacterized protein</fullName>
    </submittedName>
</protein>
<organism evidence="2 3">
    <name type="scientific">Vespula pensylvanica</name>
    <name type="common">Western yellow jacket</name>
    <name type="synonym">Wasp</name>
    <dbReference type="NCBI Taxonomy" id="30213"/>
    <lineage>
        <taxon>Eukaryota</taxon>
        <taxon>Metazoa</taxon>
        <taxon>Ecdysozoa</taxon>
        <taxon>Arthropoda</taxon>
        <taxon>Hexapoda</taxon>
        <taxon>Insecta</taxon>
        <taxon>Pterygota</taxon>
        <taxon>Neoptera</taxon>
        <taxon>Endopterygota</taxon>
        <taxon>Hymenoptera</taxon>
        <taxon>Apocrita</taxon>
        <taxon>Aculeata</taxon>
        <taxon>Vespoidea</taxon>
        <taxon>Vespidae</taxon>
        <taxon>Vespinae</taxon>
        <taxon>Vespula</taxon>
    </lineage>
</organism>
<dbReference type="Proteomes" id="UP000600918">
    <property type="component" value="Unassembled WGS sequence"/>
</dbReference>
<dbReference type="AlphaFoldDB" id="A0A834NCL3"/>
<reference evidence="2" key="1">
    <citation type="journal article" date="2020" name="G3 (Bethesda)">
        <title>High-Quality Assemblies for Three Invasive Social Wasps from the &lt;i&gt;Vespula&lt;/i&gt; Genus.</title>
        <authorList>
            <person name="Harrop T.W.R."/>
            <person name="Guhlin J."/>
            <person name="McLaughlin G.M."/>
            <person name="Permina E."/>
            <person name="Stockwell P."/>
            <person name="Gilligan J."/>
            <person name="Le Lec M.F."/>
            <person name="Gruber M.A.M."/>
            <person name="Quinn O."/>
            <person name="Lovegrove M."/>
            <person name="Duncan E.J."/>
            <person name="Remnant E.J."/>
            <person name="Van Eeckhoven J."/>
            <person name="Graham B."/>
            <person name="Knapp R.A."/>
            <person name="Langford K.W."/>
            <person name="Kronenberg Z."/>
            <person name="Press M.O."/>
            <person name="Eacker S.M."/>
            <person name="Wilson-Rankin E.E."/>
            <person name="Purcell J."/>
            <person name="Lester P.J."/>
            <person name="Dearden P.K."/>
        </authorList>
    </citation>
    <scope>NUCLEOTIDE SEQUENCE</scope>
    <source>
        <strain evidence="2">Volc-1</strain>
    </source>
</reference>
<accession>A0A834NCL3</accession>
<feature type="compositionally biased region" description="Gly residues" evidence="1">
    <location>
        <begin position="44"/>
        <end position="77"/>
    </location>
</feature>
<keyword evidence="3" id="KW-1185">Reference proteome</keyword>
<evidence type="ECO:0000256" key="1">
    <source>
        <dbReference type="SAM" id="MobiDB-lite"/>
    </source>
</evidence>
<feature type="region of interest" description="Disordered" evidence="1">
    <location>
        <begin position="44"/>
        <end position="90"/>
    </location>
</feature>
<sequence length="90" mass="8913">MIMKETFEFRELASPYRYNAGSCPRVKPIIAWYDVGYRLEGHSGGSCDGGVSGDDGGGGGGGGGGDGEGGECGGGGSHAHSQEVEGGGCP</sequence>